<reference evidence="2 3" key="1">
    <citation type="submission" date="2019-06" db="EMBL/GenBank/DDBJ databases">
        <title>Complete genome sequence of Helicobacter suis SNTW101c.</title>
        <authorList>
            <person name="Rimbara E."/>
            <person name="Suzuki M."/>
            <person name="Matsui H."/>
            <person name="Nakamura M."/>
            <person name="Mori S."/>
            <person name="Shibayama K."/>
        </authorList>
    </citation>
    <scope>NUCLEOTIDE SEQUENCE [LARGE SCALE GENOMIC DNA]</scope>
    <source>
        <strain evidence="2 3">SNTW101c</strain>
    </source>
</reference>
<evidence type="ECO:0000313" key="4">
    <source>
        <dbReference type="Proteomes" id="UP000509742"/>
    </source>
</evidence>
<keyword evidence="4" id="KW-1185">Reference proteome</keyword>
<protein>
    <recommendedName>
        <fullName evidence="5">Portal protein</fullName>
    </recommendedName>
</protein>
<dbReference type="RefSeq" id="WP_370412917.1">
    <property type="nucleotide sequence ID" value="NZ_AP019774.1"/>
</dbReference>
<dbReference type="EMBL" id="AP019774">
    <property type="protein sequence ID" value="BCD70496.1"/>
    <property type="molecule type" value="Genomic_DNA"/>
</dbReference>
<evidence type="ECO:0000313" key="3">
    <source>
        <dbReference type="Proteomes" id="UP000317935"/>
    </source>
</evidence>
<dbReference type="Pfam" id="PF06074">
    <property type="entry name" value="Portal_Mu"/>
    <property type="match status" value="1"/>
</dbReference>
<evidence type="ECO:0008006" key="5">
    <source>
        <dbReference type="Google" id="ProtNLM"/>
    </source>
</evidence>
<dbReference type="Proteomes" id="UP000317935">
    <property type="component" value="Chromosome"/>
</dbReference>
<accession>A0A6J4CYA5</accession>
<organism evidence="2 3">
    <name type="scientific">Helicobacter suis</name>
    <dbReference type="NCBI Taxonomy" id="104628"/>
    <lineage>
        <taxon>Bacteria</taxon>
        <taxon>Pseudomonadati</taxon>
        <taxon>Campylobacterota</taxon>
        <taxon>Epsilonproteobacteria</taxon>
        <taxon>Campylobacterales</taxon>
        <taxon>Helicobacteraceae</taxon>
        <taxon>Helicobacter</taxon>
    </lineage>
</organism>
<reference evidence="1 4" key="2">
    <citation type="submission" date="2020-04" db="EMBL/GenBank/DDBJ databases">
        <title>Genomic analysis of gastric non-Helicobacter pylori Helicobacters isolated in Japan.</title>
        <authorList>
            <person name="Suzuki M."/>
            <person name="Rimbara E."/>
        </authorList>
    </citation>
    <scope>NUCLEOTIDE SEQUENCE [LARGE SCALE GENOMIC DNA]</scope>
    <source>
        <strain evidence="1 4">NHP19-0020</strain>
    </source>
</reference>
<gene>
    <name evidence="1" type="ORF">NHP190020_06790</name>
    <name evidence="2" type="ORF">SNTW_11410</name>
</gene>
<dbReference type="InterPro" id="IPR009279">
    <property type="entry name" value="Portal_Mu"/>
</dbReference>
<sequence length="412" mass="46801">MGLNLAGALAHQIPNFIDYEFVKWALQSERYEELVKVFRYFLRFDAQISSEVFKRRLQVAKLPLILECESEPAQNAFKHIQKKGFYQFVFDCTSALFFGCAYFIKGFSEGGINFKLIPHHYVHYDGQLEKRPFIFIGGDKIYLDNRPDILSVCDLNLYDSSAYRVVSICALKYLALGKYMSYLENLSIPPLVAKSPDLEKNSVERLLDNLEDLRSASVGVFGSDDQIDLLTGSVDKDAFLSFVRYCDECISKVINGQVLAGNAVEKGTQALGTVHENVGRSFLEFDARFISVALNEALKEVFKLYLDQIPPFVLSLDTNTEVDEARQVQVYKALYDMGLQVDLEILQKAFNVPLSRIQQPLNGGLIEQTNTIEKAIEKKPPRLPLEIEKQIENLFHSDSTQDYLIDTYNALS</sequence>
<proteinExistence type="predicted"/>
<dbReference type="Proteomes" id="UP000509742">
    <property type="component" value="Chromosome"/>
</dbReference>
<evidence type="ECO:0000313" key="2">
    <source>
        <dbReference type="EMBL" id="BCD70496.1"/>
    </source>
</evidence>
<evidence type="ECO:0000313" key="1">
    <source>
        <dbReference type="EMBL" id="BCD45640.1"/>
    </source>
</evidence>
<name>A0A6J4CYA5_9HELI</name>
<dbReference type="AlphaFoldDB" id="A0A6J4CYA5"/>
<dbReference type="EMBL" id="AP023036">
    <property type="protein sequence ID" value="BCD45640.1"/>
    <property type="molecule type" value="Genomic_DNA"/>
</dbReference>